<protein>
    <submittedName>
        <fullName evidence="1">Uncharacterized protein</fullName>
    </submittedName>
</protein>
<evidence type="ECO:0000313" key="2">
    <source>
        <dbReference type="Proteomes" id="UP001374535"/>
    </source>
</evidence>
<keyword evidence="2" id="KW-1185">Reference proteome</keyword>
<gene>
    <name evidence="1" type="ORF">V8G54_016445</name>
</gene>
<dbReference type="AlphaFoldDB" id="A0AAQ3NL92"/>
<proteinExistence type="predicted"/>
<name>A0AAQ3NL92_VIGMU</name>
<dbReference type="Proteomes" id="UP001374535">
    <property type="component" value="Chromosome 5"/>
</dbReference>
<accession>A0AAQ3NL92</accession>
<evidence type="ECO:0000313" key="1">
    <source>
        <dbReference type="EMBL" id="WVZ11915.1"/>
    </source>
</evidence>
<dbReference type="EMBL" id="CP144696">
    <property type="protein sequence ID" value="WVZ11915.1"/>
    <property type="molecule type" value="Genomic_DNA"/>
</dbReference>
<organism evidence="1 2">
    <name type="scientific">Vigna mungo</name>
    <name type="common">Black gram</name>
    <name type="synonym">Phaseolus mungo</name>
    <dbReference type="NCBI Taxonomy" id="3915"/>
    <lineage>
        <taxon>Eukaryota</taxon>
        <taxon>Viridiplantae</taxon>
        <taxon>Streptophyta</taxon>
        <taxon>Embryophyta</taxon>
        <taxon>Tracheophyta</taxon>
        <taxon>Spermatophyta</taxon>
        <taxon>Magnoliopsida</taxon>
        <taxon>eudicotyledons</taxon>
        <taxon>Gunneridae</taxon>
        <taxon>Pentapetalae</taxon>
        <taxon>rosids</taxon>
        <taxon>fabids</taxon>
        <taxon>Fabales</taxon>
        <taxon>Fabaceae</taxon>
        <taxon>Papilionoideae</taxon>
        <taxon>50 kb inversion clade</taxon>
        <taxon>NPAAA clade</taxon>
        <taxon>indigoferoid/millettioid clade</taxon>
        <taxon>Phaseoleae</taxon>
        <taxon>Vigna</taxon>
    </lineage>
</organism>
<sequence>MLCVNPSLPRLTCRLSDIIGLTSICISHLFRGSPRISSLVLPSFGNCPNGNGPGISTCFTPFVPGGGGLNESNNGIFFFLLFSGAFPVHGRGIVGGANGRNAGSRIAIGFVFGVSE</sequence>
<reference evidence="1 2" key="1">
    <citation type="journal article" date="2023" name="Life. Sci Alliance">
        <title>Evolutionary insights into 3D genome organization and epigenetic landscape of Vigna mungo.</title>
        <authorList>
            <person name="Junaid A."/>
            <person name="Singh B."/>
            <person name="Bhatia S."/>
        </authorList>
    </citation>
    <scope>NUCLEOTIDE SEQUENCE [LARGE SCALE GENOMIC DNA]</scope>
    <source>
        <strain evidence="1">Urdbean</strain>
    </source>
</reference>